<gene>
    <name evidence="1" type="ORF">LCGC14_0951540</name>
    <name evidence="2" type="ORF">LCGC14_0951680</name>
</gene>
<proteinExistence type="predicted"/>
<evidence type="ECO:0000313" key="1">
    <source>
        <dbReference type="EMBL" id="KKN18845.1"/>
    </source>
</evidence>
<accession>A0A0F9NLU2</accession>
<sequence length="49" mass="5734">MALLDLIALSQEMFDEAVKEMCNGNFQNAYELVDQIRELLNERLESERT</sequence>
<dbReference type="EMBL" id="LAZR01003390">
    <property type="protein sequence ID" value="KKN18859.1"/>
    <property type="molecule type" value="Genomic_DNA"/>
</dbReference>
<protein>
    <submittedName>
        <fullName evidence="2">Uncharacterized protein</fullName>
    </submittedName>
</protein>
<dbReference type="AlphaFoldDB" id="A0A0F9NLU2"/>
<dbReference type="EMBL" id="LAZR01003390">
    <property type="protein sequence ID" value="KKN18845.1"/>
    <property type="molecule type" value="Genomic_DNA"/>
</dbReference>
<reference evidence="2" key="1">
    <citation type="journal article" date="2015" name="Nature">
        <title>Complex archaea that bridge the gap between prokaryotes and eukaryotes.</title>
        <authorList>
            <person name="Spang A."/>
            <person name="Saw J.H."/>
            <person name="Jorgensen S.L."/>
            <person name="Zaremba-Niedzwiedzka K."/>
            <person name="Martijn J."/>
            <person name="Lind A.E."/>
            <person name="van Eijk R."/>
            <person name="Schleper C."/>
            <person name="Guy L."/>
            <person name="Ettema T.J."/>
        </authorList>
    </citation>
    <scope>NUCLEOTIDE SEQUENCE</scope>
</reference>
<evidence type="ECO:0000313" key="2">
    <source>
        <dbReference type="EMBL" id="KKN18859.1"/>
    </source>
</evidence>
<comment type="caution">
    <text evidence="2">The sequence shown here is derived from an EMBL/GenBank/DDBJ whole genome shotgun (WGS) entry which is preliminary data.</text>
</comment>
<name>A0A0F9NLU2_9ZZZZ</name>
<organism evidence="2">
    <name type="scientific">marine sediment metagenome</name>
    <dbReference type="NCBI Taxonomy" id="412755"/>
    <lineage>
        <taxon>unclassified sequences</taxon>
        <taxon>metagenomes</taxon>
        <taxon>ecological metagenomes</taxon>
    </lineage>
</organism>